<proteinExistence type="predicted"/>
<evidence type="ECO:0000313" key="1">
    <source>
        <dbReference type="EMBL" id="JAD72824.1"/>
    </source>
</evidence>
<dbReference type="EMBL" id="GBRH01225071">
    <property type="protein sequence ID" value="JAD72824.1"/>
    <property type="molecule type" value="Transcribed_RNA"/>
</dbReference>
<protein>
    <submittedName>
        <fullName evidence="1">Uncharacterized protein</fullName>
    </submittedName>
</protein>
<sequence length="44" mass="4919">MHLIPPKDAGNCRLGATEQIYANCNWQHCFEEAKASFLTSLAHT</sequence>
<accession>A0A0A9C939</accession>
<dbReference type="AlphaFoldDB" id="A0A0A9C939"/>
<name>A0A0A9C939_ARUDO</name>
<reference evidence="1" key="1">
    <citation type="submission" date="2014-09" db="EMBL/GenBank/DDBJ databases">
        <authorList>
            <person name="Magalhaes I.L.F."/>
            <person name="Oliveira U."/>
            <person name="Santos F.R."/>
            <person name="Vidigal T.H.D.A."/>
            <person name="Brescovit A.D."/>
            <person name="Santos A.J."/>
        </authorList>
    </citation>
    <scope>NUCLEOTIDE SEQUENCE</scope>
    <source>
        <tissue evidence="1">Shoot tissue taken approximately 20 cm above the soil surface</tissue>
    </source>
</reference>
<organism evidence="1">
    <name type="scientific">Arundo donax</name>
    <name type="common">Giant reed</name>
    <name type="synonym">Donax arundinaceus</name>
    <dbReference type="NCBI Taxonomy" id="35708"/>
    <lineage>
        <taxon>Eukaryota</taxon>
        <taxon>Viridiplantae</taxon>
        <taxon>Streptophyta</taxon>
        <taxon>Embryophyta</taxon>
        <taxon>Tracheophyta</taxon>
        <taxon>Spermatophyta</taxon>
        <taxon>Magnoliopsida</taxon>
        <taxon>Liliopsida</taxon>
        <taxon>Poales</taxon>
        <taxon>Poaceae</taxon>
        <taxon>PACMAD clade</taxon>
        <taxon>Arundinoideae</taxon>
        <taxon>Arundineae</taxon>
        <taxon>Arundo</taxon>
    </lineage>
</organism>
<reference evidence="1" key="2">
    <citation type="journal article" date="2015" name="Data Brief">
        <title>Shoot transcriptome of the giant reed, Arundo donax.</title>
        <authorList>
            <person name="Barrero R.A."/>
            <person name="Guerrero F.D."/>
            <person name="Moolhuijzen P."/>
            <person name="Goolsby J.A."/>
            <person name="Tidwell J."/>
            <person name="Bellgard S.E."/>
            <person name="Bellgard M.I."/>
        </authorList>
    </citation>
    <scope>NUCLEOTIDE SEQUENCE</scope>
    <source>
        <tissue evidence="1">Shoot tissue taken approximately 20 cm above the soil surface</tissue>
    </source>
</reference>